<reference evidence="2 3" key="1">
    <citation type="submission" date="2023-03" db="EMBL/GenBank/DDBJ databases">
        <title>WGS of Gossypium arboreum.</title>
        <authorList>
            <person name="Yu D."/>
        </authorList>
    </citation>
    <scope>NUCLEOTIDE SEQUENCE [LARGE SCALE GENOMIC DNA]</scope>
    <source>
        <tissue evidence="2">Leaf</tissue>
    </source>
</reference>
<dbReference type="EMBL" id="JARKNE010000008">
    <property type="protein sequence ID" value="KAK5812962.1"/>
    <property type="molecule type" value="Genomic_DNA"/>
</dbReference>
<gene>
    <name evidence="2" type="ORF">PVK06_028408</name>
</gene>
<feature type="domain" description="RNase H type-1" evidence="1">
    <location>
        <begin position="2"/>
        <end position="51"/>
    </location>
</feature>
<keyword evidence="3" id="KW-1185">Reference proteome</keyword>
<sequence>MGARRITLEIDSLVVVRLINGQIRSDGSNAILRDIWKLLHRDWLLRASHVHGQGKGRQTKWLH</sequence>
<dbReference type="InterPro" id="IPR002156">
    <property type="entry name" value="RNaseH_domain"/>
</dbReference>
<protein>
    <recommendedName>
        <fullName evidence="1">RNase H type-1 domain-containing protein</fullName>
    </recommendedName>
</protein>
<name>A0ABR0P3B5_GOSAR</name>
<evidence type="ECO:0000259" key="1">
    <source>
        <dbReference type="Pfam" id="PF13456"/>
    </source>
</evidence>
<dbReference type="Pfam" id="PF13456">
    <property type="entry name" value="RVT_3"/>
    <property type="match status" value="1"/>
</dbReference>
<dbReference type="Proteomes" id="UP001358586">
    <property type="component" value="Chromosome 8"/>
</dbReference>
<proteinExistence type="predicted"/>
<evidence type="ECO:0000313" key="2">
    <source>
        <dbReference type="EMBL" id="KAK5812962.1"/>
    </source>
</evidence>
<accession>A0ABR0P3B5</accession>
<comment type="caution">
    <text evidence="2">The sequence shown here is derived from an EMBL/GenBank/DDBJ whole genome shotgun (WGS) entry which is preliminary data.</text>
</comment>
<evidence type="ECO:0000313" key="3">
    <source>
        <dbReference type="Proteomes" id="UP001358586"/>
    </source>
</evidence>
<organism evidence="2 3">
    <name type="scientific">Gossypium arboreum</name>
    <name type="common">Tree cotton</name>
    <name type="synonym">Gossypium nanking</name>
    <dbReference type="NCBI Taxonomy" id="29729"/>
    <lineage>
        <taxon>Eukaryota</taxon>
        <taxon>Viridiplantae</taxon>
        <taxon>Streptophyta</taxon>
        <taxon>Embryophyta</taxon>
        <taxon>Tracheophyta</taxon>
        <taxon>Spermatophyta</taxon>
        <taxon>Magnoliopsida</taxon>
        <taxon>eudicotyledons</taxon>
        <taxon>Gunneridae</taxon>
        <taxon>Pentapetalae</taxon>
        <taxon>rosids</taxon>
        <taxon>malvids</taxon>
        <taxon>Malvales</taxon>
        <taxon>Malvaceae</taxon>
        <taxon>Malvoideae</taxon>
        <taxon>Gossypium</taxon>
    </lineage>
</organism>